<proteinExistence type="predicted"/>
<name>A0ABP1S8P6_9HEXA</name>
<feature type="chain" id="PRO_5045119307" evidence="1">
    <location>
        <begin position="31"/>
        <end position="90"/>
    </location>
</feature>
<gene>
    <name evidence="2" type="ORF">ODALV1_LOCUS30803</name>
</gene>
<dbReference type="Proteomes" id="UP001642540">
    <property type="component" value="Unassembled WGS sequence"/>
</dbReference>
<accession>A0ABP1S8P6</accession>
<evidence type="ECO:0000313" key="2">
    <source>
        <dbReference type="EMBL" id="CAL8146397.1"/>
    </source>
</evidence>
<reference evidence="2 3" key="1">
    <citation type="submission" date="2024-08" db="EMBL/GenBank/DDBJ databases">
        <authorList>
            <person name="Cucini C."/>
            <person name="Frati F."/>
        </authorList>
    </citation>
    <scope>NUCLEOTIDE SEQUENCE [LARGE SCALE GENOMIC DNA]</scope>
</reference>
<evidence type="ECO:0000313" key="3">
    <source>
        <dbReference type="Proteomes" id="UP001642540"/>
    </source>
</evidence>
<keyword evidence="3" id="KW-1185">Reference proteome</keyword>
<keyword evidence="1" id="KW-0732">Signal</keyword>
<comment type="caution">
    <text evidence="2">The sequence shown here is derived from an EMBL/GenBank/DDBJ whole genome shotgun (WGS) entry which is preliminary data.</text>
</comment>
<feature type="signal peptide" evidence="1">
    <location>
        <begin position="1"/>
        <end position="30"/>
    </location>
</feature>
<sequence>MKVLTRNLNLILLLFVVILCISIFVDDANAASCWGQGAKCQRRRCFPRLRIRASGCPASAPRCCSFGFGFRGNGTFIEEGEDLISLESLE</sequence>
<organism evidence="2 3">
    <name type="scientific">Orchesella dallaii</name>
    <dbReference type="NCBI Taxonomy" id="48710"/>
    <lineage>
        <taxon>Eukaryota</taxon>
        <taxon>Metazoa</taxon>
        <taxon>Ecdysozoa</taxon>
        <taxon>Arthropoda</taxon>
        <taxon>Hexapoda</taxon>
        <taxon>Collembola</taxon>
        <taxon>Entomobryomorpha</taxon>
        <taxon>Entomobryoidea</taxon>
        <taxon>Orchesellidae</taxon>
        <taxon>Orchesellinae</taxon>
        <taxon>Orchesella</taxon>
    </lineage>
</organism>
<evidence type="ECO:0000256" key="1">
    <source>
        <dbReference type="SAM" id="SignalP"/>
    </source>
</evidence>
<protein>
    <submittedName>
        <fullName evidence="2">Uncharacterized protein</fullName>
    </submittedName>
</protein>
<dbReference type="EMBL" id="CAXLJM020000164">
    <property type="protein sequence ID" value="CAL8146397.1"/>
    <property type="molecule type" value="Genomic_DNA"/>
</dbReference>